<sequence>MENIELSHRKRNSPASSGPLLPIASSNWAESAALDEPSPISGHVPSNTISEKRSLSFGELSPVDRKNFFILVLLYLLQGIPVGLAFGSIPFLLKTKLSYGQVGIFTLASYPYSLKLLWSPIVDAVFNRDFGRRKSWIVPVQSVSSMVLLYLGSSAEVLLEDAEKNLGTITLMFFTLVFLCATQDIAVDGWALTLLSHEALSYASTAQTVGLNTGYFMSFTVFLAFNSPDFANKYFRAEPLDTGVISLSQYLTLWGWIYLIMTILVGLFMREERHRTDEGGIKTVYRSMYNMLRLSNVQILIIVHVIAKIGFQANEAVTNLKLLEKGLSKEDLALTVLIDFPFEIIFGYYAAKWSTGSKPLRPWMWGFLGRIGAAILSMLSVVAFPRSGKVGLGYLLIIILTHVLGSFMSTVQFVSINAFHTQIADPLIGGTYMTTLNTISNLGGQWPRIIVLYAVDWFTTASCRPDPATRDKHPLFEPFSCVAEASKEKCRVLGGQCNIDTDGYYVANIVCITVGLVLFFGWIKKKMTYLQSLPTASWRVE</sequence>
<dbReference type="Proteomes" id="UP000750522">
    <property type="component" value="Unassembled WGS sequence"/>
</dbReference>
<keyword evidence="3 5" id="KW-1133">Transmembrane helix</keyword>
<dbReference type="Pfam" id="PF13000">
    <property type="entry name" value="Acatn"/>
    <property type="match status" value="3"/>
</dbReference>
<accession>A0A0J9XJ70</accession>
<dbReference type="Gene3D" id="1.20.1250.20">
    <property type="entry name" value="MFS general substrate transporter like domains"/>
    <property type="match status" value="1"/>
</dbReference>
<feature type="transmembrane region" description="Helical" evidence="5">
    <location>
        <begin position="363"/>
        <end position="384"/>
    </location>
</feature>
<dbReference type="InterPro" id="IPR024371">
    <property type="entry name" value="AcetylCoA_trans_1-like"/>
</dbReference>
<feature type="transmembrane region" description="Helical" evidence="5">
    <location>
        <begin position="206"/>
        <end position="226"/>
    </location>
</feature>
<organism evidence="6 8">
    <name type="scientific">Geotrichum candidum</name>
    <name type="common">Oospora lactis</name>
    <name type="synonym">Dipodascus geotrichum</name>
    <dbReference type="NCBI Taxonomy" id="1173061"/>
    <lineage>
        <taxon>Eukaryota</taxon>
        <taxon>Fungi</taxon>
        <taxon>Dikarya</taxon>
        <taxon>Ascomycota</taxon>
        <taxon>Saccharomycotina</taxon>
        <taxon>Dipodascomycetes</taxon>
        <taxon>Dipodascales</taxon>
        <taxon>Dipodascaceae</taxon>
        <taxon>Geotrichum</taxon>
    </lineage>
</organism>
<dbReference type="GO" id="GO:0008521">
    <property type="term" value="F:acetyl-CoA transmembrane transporter activity"/>
    <property type="evidence" value="ECO:0007669"/>
    <property type="project" value="InterPro"/>
</dbReference>
<keyword evidence="8" id="KW-1185">Reference proteome</keyword>
<gene>
    <name evidence="6" type="ORF">BN980_GECA18s01605g</name>
    <name evidence="7" type="ORF">DV451_000445</name>
</gene>
<evidence type="ECO:0000256" key="2">
    <source>
        <dbReference type="ARBA" id="ARBA00022692"/>
    </source>
</evidence>
<dbReference type="PANTHER" id="PTHR12778:SF9">
    <property type="entry name" value="ACETYL-COENZYME A TRANSPORTER 1"/>
    <property type="match status" value="1"/>
</dbReference>
<feature type="transmembrane region" description="Helical" evidence="5">
    <location>
        <begin position="247"/>
        <end position="269"/>
    </location>
</feature>
<dbReference type="PANTHER" id="PTHR12778">
    <property type="entry name" value="SOLUTE CARRIER FAMILY 33 ACETYL-COA TRANSPORTER -RELATED"/>
    <property type="match status" value="1"/>
</dbReference>
<dbReference type="STRING" id="1173061.A0A0J9XJ70"/>
<name>A0A0J9XJ70_GEOCN</name>
<dbReference type="GO" id="GO:0016020">
    <property type="term" value="C:membrane"/>
    <property type="evidence" value="ECO:0007669"/>
    <property type="project" value="UniProtKB-SubCell"/>
</dbReference>
<proteinExistence type="predicted"/>
<reference evidence="6 8" key="1">
    <citation type="submission" date="2014-03" db="EMBL/GenBank/DDBJ databases">
        <authorList>
            <person name="Casaregola S."/>
        </authorList>
    </citation>
    <scope>NUCLEOTIDE SEQUENCE [LARGE SCALE GENOMIC DNA]</scope>
    <source>
        <strain evidence="6 8">CLIB 918</strain>
    </source>
</reference>
<dbReference type="Proteomes" id="UP000242525">
    <property type="component" value="Unassembled WGS sequence"/>
</dbReference>
<evidence type="ECO:0000313" key="7">
    <source>
        <dbReference type="EMBL" id="KAF5104689.1"/>
    </source>
</evidence>
<evidence type="ECO:0000256" key="4">
    <source>
        <dbReference type="ARBA" id="ARBA00023136"/>
    </source>
</evidence>
<feature type="transmembrane region" description="Helical" evidence="5">
    <location>
        <begin position="391"/>
        <end position="411"/>
    </location>
</feature>
<evidence type="ECO:0000313" key="8">
    <source>
        <dbReference type="Proteomes" id="UP000242525"/>
    </source>
</evidence>
<keyword evidence="2 5" id="KW-0812">Transmembrane</keyword>
<feature type="transmembrane region" description="Helical" evidence="5">
    <location>
        <begin position="68"/>
        <end position="93"/>
    </location>
</feature>
<feature type="transmembrane region" description="Helical" evidence="5">
    <location>
        <begin position="289"/>
        <end position="311"/>
    </location>
</feature>
<evidence type="ECO:0000256" key="1">
    <source>
        <dbReference type="ARBA" id="ARBA00004141"/>
    </source>
</evidence>
<feature type="transmembrane region" description="Helical" evidence="5">
    <location>
        <begin position="503"/>
        <end position="523"/>
    </location>
</feature>
<dbReference type="InterPro" id="IPR036259">
    <property type="entry name" value="MFS_trans_sf"/>
</dbReference>
<dbReference type="InterPro" id="IPR004752">
    <property type="entry name" value="AmpG_permease/AT-1"/>
</dbReference>
<evidence type="ECO:0000256" key="5">
    <source>
        <dbReference type="SAM" id="Phobius"/>
    </source>
</evidence>
<evidence type="ECO:0000313" key="6">
    <source>
        <dbReference type="EMBL" id="CDO57051.1"/>
    </source>
</evidence>
<dbReference type="AlphaFoldDB" id="A0A0J9XJ70"/>
<dbReference type="EMBL" id="QQZK01000005">
    <property type="protein sequence ID" value="KAF5104689.1"/>
    <property type="molecule type" value="Genomic_DNA"/>
</dbReference>
<dbReference type="GO" id="GO:0035348">
    <property type="term" value="P:acetyl-CoA transmembrane transport"/>
    <property type="evidence" value="ECO:0007669"/>
    <property type="project" value="InterPro"/>
</dbReference>
<dbReference type="FunFam" id="1.20.1250.20:FF:000289">
    <property type="entry name" value="Acetyl-coenzyme A transporter 1"/>
    <property type="match status" value="1"/>
</dbReference>
<protein>
    <submittedName>
        <fullName evidence="6">Uncharacterized protein</fullName>
    </submittedName>
</protein>
<dbReference type="EMBL" id="CCBN010000018">
    <property type="protein sequence ID" value="CDO57051.1"/>
    <property type="molecule type" value="Genomic_DNA"/>
</dbReference>
<reference evidence="7" key="2">
    <citation type="journal article" date="2020" name="Front. Microbiol.">
        <title>Phenotypic and Genetic Characterization of the Cheese Ripening Yeast Geotrichum candidum.</title>
        <authorList>
            <person name="Perkins V."/>
            <person name="Vignola S."/>
            <person name="Lessard M.H."/>
            <person name="Plante P.L."/>
            <person name="Corbeil J."/>
            <person name="Dugat-Bony E."/>
            <person name="Frenette M."/>
            <person name="Labrie S."/>
        </authorList>
    </citation>
    <scope>NUCLEOTIDE SEQUENCE</scope>
    <source>
        <strain evidence="7">LMA-70</strain>
    </source>
</reference>
<reference evidence="7" key="3">
    <citation type="submission" date="2020-01" db="EMBL/GenBank/DDBJ databases">
        <authorList>
            <person name="Perkins V."/>
            <person name="Lessard M.-H."/>
            <person name="Dugat-Bony E."/>
            <person name="Frenette M."/>
            <person name="Labrie S."/>
        </authorList>
    </citation>
    <scope>NUCLEOTIDE SEQUENCE</scope>
    <source>
        <strain evidence="7">LMA-70</strain>
    </source>
</reference>
<comment type="caution">
    <text evidence="6">The sequence shown here is derived from an EMBL/GenBank/DDBJ whole genome shotgun (WGS) entry which is preliminary data.</text>
</comment>
<dbReference type="SUPFAM" id="SSF103473">
    <property type="entry name" value="MFS general substrate transporter"/>
    <property type="match status" value="1"/>
</dbReference>
<evidence type="ECO:0000256" key="3">
    <source>
        <dbReference type="ARBA" id="ARBA00022989"/>
    </source>
</evidence>
<keyword evidence="4 5" id="KW-0472">Membrane</keyword>
<comment type="subcellular location">
    <subcellularLocation>
        <location evidence="1">Membrane</location>
        <topology evidence="1">Multi-pass membrane protein</topology>
    </subcellularLocation>
</comment>
<dbReference type="OrthoDB" id="6415790at2759"/>